<dbReference type="Proteomes" id="UP000001027">
    <property type="component" value="Chromosome"/>
</dbReference>
<organism evidence="3 4">
    <name type="scientific">Bordetella bronchiseptica (strain ATCC BAA-588 / NCTC 13252 / RB50)</name>
    <name type="common">Alcaligenes bronchisepticus</name>
    <dbReference type="NCBI Taxonomy" id="257310"/>
    <lineage>
        <taxon>Bacteria</taxon>
        <taxon>Pseudomonadati</taxon>
        <taxon>Pseudomonadota</taxon>
        <taxon>Betaproteobacteria</taxon>
        <taxon>Burkholderiales</taxon>
        <taxon>Alcaligenaceae</taxon>
        <taxon>Bordetella</taxon>
    </lineage>
</organism>
<keyword evidence="1" id="KW-1133">Transmembrane helix</keyword>
<dbReference type="HOGENOM" id="CLU_016648_0_0_4"/>
<sequence>MIRTLINIAVFLAGLGAVCRIGAGYVGSNPLGLAITALVGIIYLAGALELYRYQRATATLDHALAATTEPPADLAAWLAPLHPSLRNATRLRIAGERVALPGPALTPYLVGLLVLLGMLGTFLGMVATLRGTGIALESATDLQAIRASLAAPVKGLGFAFGTSVAGVAASAMLGLLSALCRRERIQAGQALDARIASTLRPHSLAHQREASFQLLQRQAEGMPALVDRLQAMLAAMAQHSQAVNDGLAQQSRQLTDALTRQSQTLADTLTRQSDTLAERLDRQSQTLASSLDEQSRRLGASLGEHSQTLAASLTRQSDTLSDTVARQSSTLAQTLTQQGESLAATLTQQGAALSDGLARQGDTLAATLTGQNASLATALTQQGESLASTLAGETRELAARLDQQGRTVADALGQHSQAMAERLAAGQDAFHEKAAQAYTGLAASVRQTLNDSVAASAQAAGAAIQPAVQATLAGLASETAAWRETIGQAVQQQLAELSGRFEASTAGVAGIWNDALARHQQASESLAESLRSAQQQLAAHFEQRSAALLDTVAARLQGATDEVRDGWRDAVTRQEQAAAALASQQGQTVAEAAGAFARHTAELLHAVEQSQTQLQAELAARDAQRESAWTHALEAMAAQLRTAWQETGAQTAEQQREICATLAQTAQDISSQSREHATRTVAEIGQLLEAAAQAPRAAADVVAELRQKLVDSMERDNAMLEERSRLLATVETLLGAVNHASSEQREAIDALVASSADLLERVGARFADSIESGAGRLEAASAQATASAADVASLGEAFGAAAQVFGAANDRLAEQLGRIETALDKSLARSDEQLAYYVAQAREVVDLSVLSQKQILEDLQRLAQQPEPAGAEAAETP</sequence>
<accession>A0A0H3LIU4</accession>
<keyword evidence="1" id="KW-0472">Membrane</keyword>
<dbReference type="EMBL" id="BX640440">
    <property type="protein sequence ID" value="CAE31629.1"/>
    <property type="molecule type" value="Genomic_DNA"/>
</dbReference>
<dbReference type="RefSeq" id="WP_010926049.1">
    <property type="nucleotide sequence ID" value="NC_002927.3"/>
</dbReference>
<dbReference type="InterPro" id="IPR008520">
    <property type="entry name" value="DUF802"/>
</dbReference>
<dbReference type="KEGG" id="bbr:BB1131"/>
<dbReference type="eggNOG" id="COG0811">
    <property type="taxonomic scope" value="Bacteria"/>
</dbReference>
<dbReference type="AlphaFoldDB" id="A0A0H3LIU4"/>
<protein>
    <submittedName>
        <fullName evidence="3">Membrane protein</fullName>
    </submittedName>
</protein>
<gene>
    <name evidence="3" type="ordered locus">BB1131</name>
</gene>
<evidence type="ECO:0000259" key="2">
    <source>
        <dbReference type="Pfam" id="PF05650"/>
    </source>
</evidence>
<dbReference type="SUPFAM" id="SSF58113">
    <property type="entry name" value="Apolipoprotein A-I"/>
    <property type="match status" value="1"/>
</dbReference>
<feature type="transmembrane region" description="Helical" evidence="1">
    <location>
        <begin position="30"/>
        <end position="51"/>
    </location>
</feature>
<dbReference type="Pfam" id="PF05650">
    <property type="entry name" value="DUF802"/>
    <property type="match status" value="2"/>
</dbReference>
<reference evidence="3 4" key="1">
    <citation type="journal article" date="2003" name="Nat. Genet.">
        <title>Comparative analysis of the genome sequences of Bordetella pertussis, Bordetella parapertussis and Bordetella bronchiseptica.</title>
        <authorList>
            <person name="Parkhill J."/>
            <person name="Sebaihia M."/>
            <person name="Preston A."/>
            <person name="Murphy L.D."/>
            <person name="Thomson N.R."/>
            <person name="Harris D.E."/>
            <person name="Holden M.T.G."/>
            <person name="Churcher C.M."/>
            <person name="Bentley S.D."/>
            <person name="Mungall K.L."/>
            <person name="Cerdeno-Tarraga A.-M."/>
            <person name="Temple L."/>
            <person name="James K.D."/>
            <person name="Harris B."/>
            <person name="Quail M.A."/>
            <person name="Achtman M."/>
            <person name="Atkin R."/>
            <person name="Baker S."/>
            <person name="Basham D."/>
            <person name="Bason N."/>
            <person name="Cherevach I."/>
            <person name="Chillingworth T."/>
            <person name="Collins M."/>
            <person name="Cronin A."/>
            <person name="Davis P."/>
            <person name="Doggett J."/>
            <person name="Feltwell T."/>
            <person name="Goble A."/>
            <person name="Hamlin N."/>
            <person name="Hauser H."/>
            <person name="Holroyd S."/>
            <person name="Jagels K."/>
            <person name="Leather S."/>
            <person name="Moule S."/>
            <person name="Norberczak H."/>
            <person name="O'Neil S."/>
            <person name="Ormond D."/>
            <person name="Price C."/>
            <person name="Rabbinowitsch E."/>
            <person name="Rutter S."/>
            <person name="Sanders M."/>
            <person name="Saunders D."/>
            <person name="Seeger K."/>
            <person name="Sharp S."/>
            <person name="Simmonds M."/>
            <person name="Skelton J."/>
            <person name="Squares R."/>
            <person name="Squares S."/>
            <person name="Stevens K."/>
            <person name="Unwin L."/>
            <person name="Whitehead S."/>
            <person name="Barrell B.G."/>
            <person name="Maskell D.J."/>
        </authorList>
    </citation>
    <scope>NUCLEOTIDE SEQUENCE [LARGE SCALE GENOMIC DNA]</scope>
    <source>
        <strain evidence="3 4">ATCC BAA-588 / NCTC 13252 / RB50</strain>
    </source>
</reference>
<feature type="transmembrane region" description="Helical" evidence="1">
    <location>
        <begin position="105"/>
        <end position="127"/>
    </location>
</feature>
<evidence type="ECO:0000256" key="1">
    <source>
        <dbReference type="SAM" id="Phobius"/>
    </source>
</evidence>
<dbReference type="Gene3D" id="1.20.120.20">
    <property type="entry name" value="Apolipoprotein"/>
    <property type="match status" value="2"/>
</dbReference>
<proteinExistence type="predicted"/>
<name>A0A0H3LIU4_BORBR</name>
<evidence type="ECO:0000313" key="4">
    <source>
        <dbReference type="Proteomes" id="UP000001027"/>
    </source>
</evidence>
<evidence type="ECO:0000313" key="3">
    <source>
        <dbReference type="EMBL" id="CAE31629.1"/>
    </source>
</evidence>
<dbReference type="eggNOG" id="COG1196">
    <property type="taxonomic scope" value="Bacteria"/>
</dbReference>
<keyword evidence="1" id="KW-0812">Transmembrane</keyword>
<feature type="domain" description="DUF802" evidence="2">
    <location>
        <begin position="552"/>
        <end position="604"/>
    </location>
</feature>
<feature type="domain" description="DUF802" evidence="2">
    <location>
        <begin position="497"/>
        <end position="549"/>
    </location>
</feature>